<reference evidence="2" key="2">
    <citation type="submission" date="2018-05" db="EMBL/GenBank/DDBJ databases">
        <title>OmerRS3 (Oryza meridionalis Reference Sequence Version 3).</title>
        <authorList>
            <person name="Zhang J."/>
            <person name="Kudrna D."/>
            <person name="Lee S."/>
            <person name="Talag J."/>
            <person name="Welchert J."/>
            <person name="Wing R.A."/>
        </authorList>
    </citation>
    <scope>NUCLEOTIDE SEQUENCE [LARGE SCALE GENOMIC DNA]</scope>
    <source>
        <strain evidence="2">cv. OR44</strain>
    </source>
</reference>
<accession>A0A0E0EBW2</accession>
<feature type="region of interest" description="Disordered" evidence="1">
    <location>
        <begin position="67"/>
        <end position="113"/>
    </location>
</feature>
<reference evidence="2" key="1">
    <citation type="submission" date="2015-04" db="UniProtKB">
        <authorList>
            <consortium name="EnsemblPlants"/>
        </authorList>
    </citation>
    <scope>IDENTIFICATION</scope>
</reference>
<dbReference type="Gramene" id="OMERI07G12760.1">
    <property type="protein sequence ID" value="OMERI07G12760.1"/>
    <property type="gene ID" value="OMERI07G12760"/>
</dbReference>
<evidence type="ECO:0000256" key="1">
    <source>
        <dbReference type="SAM" id="MobiDB-lite"/>
    </source>
</evidence>
<feature type="compositionally biased region" description="Low complexity" evidence="1">
    <location>
        <begin position="75"/>
        <end position="89"/>
    </location>
</feature>
<name>A0A0E0EBW2_9ORYZ</name>
<sequence length="140" mass="14399">MEGRRWRPGRGGRGSDALPSTRSGKDGRGGAVVVDGMEGWRWQFDGGGEVVVARRRWILGATAVAVAPSPPPDPAGGEAAAAEAVTSTSGGFGSDGLFRSEHPLGKPAPKGVSQPAQKALSVVVTAQYGYIRWSPGTCRG</sequence>
<keyword evidence="3" id="KW-1185">Reference proteome</keyword>
<evidence type="ECO:0000313" key="2">
    <source>
        <dbReference type="EnsemblPlants" id="OMERI07G12760.1"/>
    </source>
</evidence>
<dbReference type="Proteomes" id="UP000008021">
    <property type="component" value="Chromosome 7"/>
</dbReference>
<organism evidence="2">
    <name type="scientific">Oryza meridionalis</name>
    <dbReference type="NCBI Taxonomy" id="40149"/>
    <lineage>
        <taxon>Eukaryota</taxon>
        <taxon>Viridiplantae</taxon>
        <taxon>Streptophyta</taxon>
        <taxon>Embryophyta</taxon>
        <taxon>Tracheophyta</taxon>
        <taxon>Spermatophyta</taxon>
        <taxon>Magnoliopsida</taxon>
        <taxon>Liliopsida</taxon>
        <taxon>Poales</taxon>
        <taxon>Poaceae</taxon>
        <taxon>BOP clade</taxon>
        <taxon>Oryzoideae</taxon>
        <taxon>Oryzeae</taxon>
        <taxon>Oryzinae</taxon>
        <taxon>Oryza</taxon>
    </lineage>
</organism>
<proteinExistence type="predicted"/>
<protein>
    <submittedName>
        <fullName evidence="2">Uncharacterized protein</fullName>
    </submittedName>
</protein>
<feature type="region of interest" description="Disordered" evidence="1">
    <location>
        <begin position="1"/>
        <end position="31"/>
    </location>
</feature>
<dbReference type="HOGENOM" id="CLU_152836_0_0_1"/>
<dbReference type="AlphaFoldDB" id="A0A0E0EBW2"/>
<feature type="compositionally biased region" description="Basic residues" evidence="1">
    <location>
        <begin position="1"/>
        <end position="10"/>
    </location>
</feature>
<evidence type="ECO:0000313" key="3">
    <source>
        <dbReference type="Proteomes" id="UP000008021"/>
    </source>
</evidence>
<dbReference type="EnsemblPlants" id="OMERI07G12760.1">
    <property type="protein sequence ID" value="OMERI07G12760.1"/>
    <property type="gene ID" value="OMERI07G12760"/>
</dbReference>